<feature type="transmembrane region" description="Helical" evidence="1">
    <location>
        <begin position="179"/>
        <end position="195"/>
    </location>
</feature>
<protein>
    <submittedName>
        <fullName evidence="2">Uncharacterized protein</fullName>
    </submittedName>
</protein>
<feature type="transmembrane region" description="Helical" evidence="1">
    <location>
        <begin position="207"/>
        <end position="227"/>
    </location>
</feature>
<dbReference type="Proteomes" id="UP001153076">
    <property type="component" value="Unassembled WGS sequence"/>
</dbReference>
<sequence>MTIKQFMGLEYSPIAGRYIAIALGKAGGSSNLGRPSCLLGVRSSFVFQNTRPRISCSISMSDGHSGDNGRLNLDHIKDKARRVWEDLPHPIKSFPWSRVQDNFIQFLFGIASTVIKYLSAPLLAVSALSEMSYCAHERKLFLVPVPLAVGFLVAGILKEAASELSPLIQASSGNNDAEVPWHLIAIAGFFVLLKLPGPYYPYWGRMLMPHFANGALLSVFWMVYLWYRRPKEPVNAELEQGVDSLCRKYRVSNALMENTSVKNAGDLRIIGFSQKPSRGLHFIAMKDQMALNSLMSLRQYRRLCISD</sequence>
<gene>
    <name evidence="2" type="ORF">Cgig2_027370</name>
</gene>
<evidence type="ECO:0000313" key="2">
    <source>
        <dbReference type="EMBL" id="KAJ8441027.1"/>
    </source>
</evidence>
<dbReference type="PANTHER" id="PTHR36000:SF2">
    <property type="entry name" value="DEFECTIVE 1273 PROTEIN, PUTATIVE-RELATED"/>
    <property type="match status" value="1"/>
</dbReference>
<dbReference type="PANTHER" id="PTHR36000">
    <property type="entry name" value="DEFECTIVE 1273 PROTEIN, PUTATIVE-RELATED"/>
    <property type="match status" value="1"/>
</dbReference>
<comment type="caution">
    <text evidence="2">The sequence shown here is derived from an EMBL/GenBank/DDBJ whole genome shotgun (WGS) entry which is preliminary data.</text>
</comment>
<evidence type="ECO:0000313" key="3">
    <source>
        <dbReference type="Proteomes" id="UP001153076"/>
    </source>
</evidence>
<proteinExistence type="predicted"/>
<name>A0A9Q1QG85_9CARY</name>
<keyword evidence="1" id="KW-0812">Transmembrane</keyword>
<dbReference type="OrthoDB" id="1934999at2759"/>
<keyword evidence="1" id="KW-0472">Membrane</keyword>
<feature type="transmembrane region" description="Helical" evidence="1">
    <location>
        <begin position="140"/>
        <end position="157"/>
    </location>
</feature>
<keyword evidence="1" id="KW-1133">Transmembrane helix</keyword>
<accession>A0A9Q1QG85</accession>
<dbReference type="EMBL" id="JAKOGI010000178">
    <property type="protein sequence ID" value="KAJ8441027.1"/>
    <property type="molecule type" value="Genomic_DNA"/>
</dbReference>
<keyword evidence="3" id="KW-1185">Reference proteome</keyword>
<evidence type="ECO:0000256" key="1">
    <source>
        <dbReference type="SAM" id="Phobius"/>
    </source>
</evidence>
<dbReference type="AlphaFoldDB" id="A0A9Q1QG85"/>
<feature type="transmembrane region" description="Helical" evidence="1">
    <location>
        <begin position="103"/>
        <end position="128"/>
    </location>
</feature>
<reference evidence="2" key="1">
    <citation type="submission" date="2022-04" db="EMBL/GenBank/DDBJ databases">
        <title>Carnegiea gigantea Genome sequencing and assembly v2.</title>
        <authorList>
            <person name="Copetti D."/>
            <person name="Sanderson M.J."/>
            <person name="Burquez A."/>
            <person name="Wojciechowski M.F."/>
        </authorList>
    </citation>
    <scope>NUCLEOTIDE SEQUENCE</scope>
    <source>
        <strain evidence="2">SGP5-SGP5p</strain>
        <tissue evidence="2">Aerial part</tissue>
    </source>
</reference>
<organism evidence="2 3">
    <name type="scientific">Carnegiea gigantea</name>
    <dbReference type="NCBI Taxonomy" id="171969"/>
    <lineage>
        <taxon>Eukaryota</taxon>
        <taxon>Viridiplantae</taxon>
        <taxon>Streptophyta</taxon>
        <taxon>Embryophyta</taxon>
        <taxon>Tracheophyta</taxon>
        <taxon>Spermatophyta</taxon>
        <taxon>Magnoliopsida</taxon>
        <taxon>eudicotyledons</taxon>
        <taxon>Gunneridae</taxon>
        <taxon>Pentapetalae</taxon>
        <taxon>Caryophyllales</taxon>
        <taxon>Cactineae</taxon>
        <taxon>Cactaceae</taxon>
        <taxon>Cactoideae</taxon>
        <taxon>Echinocereeae</taxon>
        <taxon>Carnegiea</taxon>
    </lineage>
</organism>